<name>A0A8X7UD68_BRACI</name>
<sequence>MLNRLIHWLVKLKLFTDLLLYYLLNWGSVLFHVCKQTDLAAMGHLQYLWIAQWNKARRYYNGHEMQGTENWGFACNDSPIQPPSSQTIQSMQDNLLEQVEFKGFITFYVLYIRTAYCKFLLLRIFKTLHLLRATLPTMWG</sequence>
<gene>
    <name evidence="1" type="ORF">Bca52824_056799</name>
</gene>
<protein>
    <submittedName>
        <fullName evidence="1">Uncharacterized protein</fullName>
    </submittedName>
</protein>
<comment type="caution">
    <text evidence="1">The sequence shown here is derived from an EMBL/GenBank/DDBJ whole genome shotgun (WGS) entry which is preliminary data.</text>
</comment>
<evidence type="ECO:0000313" key="2">
    <source>
        <dbReference type="Proteomes" id="UP000886595"/>
    </source>
</evidence>
<accession>A0A8X7UD68</accession>
<proteinExistence type="predicted"/>
<keyword evidence="2" id="KW-1185">Reference proteome</keyword>
<reference evidence="1 2" key="1">
    <citation type="submission" date="2020-02" db="EMBL/GenBank/DDBJ databases">
        <authorList>
            <person name="Ma Q."/>
            <person name="Huang Y."/>
            <person name="Song X."/>
            <person name="Pei D."/>
        </authorList>
    </citation>
    <scope>NUCLEOTIDE SEQUENCE [LARGE SCALE GENOMIC DNA]</scope>
    <source>
        <strain evidence="1">Sxm20200214</strain>
        <tissue evidence="1">Leaf</tissue>
    </source>
</reference>
<dbReference type="EMBL" id="JAAMPC010000012">
    <property type="protein sequence ID" value="KAG2274244.1"/>
    <property type="molecule type" value="Genomic_DNA"/>
</dbReference>
<organism evidence="1 2">
    <name type="scientific">Brassica carinata</name>
    <name type="common">Ethiopian mustard</name>
    <name type="synonym">Abyssinian cabbage</name>
    <dbReference type="NCBI Taxonomy" id="52824"/>
    <lineage>
        <taxon>Eukaryota</taxon>
        <taxon>Viridiplantae</taxon>
        <taxon>Streptophyta</taxon>
        <taxon>Embryophyta</taxon>
        <taxon>Tracheophyta</taxon>
        <taxon>Spermatophyta</taxon>
        <taxon>Magnoliopsida</taxon>
        <taxon>eudicotyledons</taxon>
        <taxon>Gunneridae</taxon>
        <taxon>Pentapetalae</taxon>
        <taxon>rosids</taxon>
        <taxon>malvids</taxon>
        <taxon>Brassicales</taxon>
        <taxon>Brassicaceae</taxon>
        <taxon>Brassiceae</taxon>
        <taxon>Brassica</taxon>
    </lineage>
</organism>
<dbReference type="AlphaFoldDB" id="A0A8X7UD68"/>
<evidence type="ECO:0000313" key="1">
    <source>
        <dbReference type="EMBL" id="KAG2274244.1"/>
    </source>
</evidence>
<dbReference type="Proteomes" id="UP000886595">
    <property type="component" value="Unassembled WGS sequence"/>
</dbReference>